<dbReference type="AlphaFoldDB" id="A0A850C9W4"/>
<dbReference type="InterPro" id="IPR050639">
    <property type="entry name" value="SSR_resolvase"/>
</dbReference>
<dbReference type="GO" id="GO:0000150">
    <property type="term" value="F:DNA strand exchange activity"/>
    <property type="evidence" value="ECO:0007669"/>
    <property type="project" value="InterPro"/>
</dbReference>
<proteinExistence type="predicted"/>
<evidence type="ECO:0000313" key="3">
    <source>
        <dbReference type="Proteomes" id="UP000574690"/>
    </source>
</evidence>
<dbReference type="SMART" id="SM00857">
    <property type="entry name" value="Resolvase"/>
    <property type="match status" value="1"/>
</dbReference>
<dbReference type="PROSITE" id="PS51737">
    <property type="entry name" value="RECOMBINASE_DNA_BIND"/>
    <property type="match status" value="1"/>
</dbReference>
<dbReference type="Proteomes" id="UP000574690">
    <property type="component" value="Unassembled WGS sequence"/>
</dbReference>
<dbReference type="Gene3D" id="3.90.1750.20">
    <property type="entry name" value="Putative Large Serine Recombinase, Chain B, Domain 2"/>
    <property type="match status" value="1"/>
</dbReference>
<feature type="domain" description="Recombinase" evidence="1">
    <location>
        <begin position="167"/>
        <end position="283"/>
    </location>
</feature>
<dbReference type="CDD" id="cd00338">
    <property type="entry name" value="Ser_Recombinase"/>
    <property type="match status" value="1"/>
</dbReference>
<gene>
    <name evidence="2" type="ORF">HOQ43_06240</name>
</gene>
<dbReference type="InterPro" id="IPR038109">
    <property type="entry name" value="DNA_bind_recomb_sf"/>
</dbReference>
<dbReference type="GO" id="GO:0003677">
    <property type="term" value="F:DNA binding"/>
    <property type="evidence" value="ECO:0007669"/>
    <property type="project" value="InterPro"/>
</dbReference>
<reference evidence="2 3" key="1">
    <citation type="submission" date="2020-05" db="EMBL/GenBank/DDBJ databases">
        <title>DNA-SIP metagenomic assembled genomes.</title>
        <authorList>
            <person name="Yu J."/>
        </authorList>
    </citation>
    <scope>NUCLEOTIDE SEQUENCE [LARGE SCALE GENOMIC DNA]</scope>
    <source>
        <strain evidence="2">Bin5.27</strain>
    </source>
</reference>
<evidence type="ECO:0000313" key="2">
    <source>
        <dbReference type="EMBL" id="NUQ88046.1"/>
    </source>
</evidence>
<organism evidence="2 3">
    <name type="scientific">Glycomyces artemisiae</name>
    <dbReference type="NCBI Taxonomy" id="1076443"/>
    <lineage>
        <taxon>Bacteria</taxon>
        <taxon>Bacillati</taxon>
        <taxon>Actinomycetota</taxon>
        <taxon>Actinomycetes</taxon>
        <taxon>Glycomycetales</taxon>
        <taxon>Glycomycetaceae</taxon>
        <taxon>Glycomyces</taxon>
    </lineage>
</organism>
<sequence length="572" mass="62561">MSQATGRPLRAVIYARVSSDPTNRGKSVTDQVAECRRECAHRGWDVVEVFDADNDRSASRYATKERTDYARLVEYLRAGRADVLVTWESSRAQRDLEAYLNLRKIAESNGVQWSYKGRLYDLSRTDDRFSTGLDALLDERESSITRDRVLRGKRSSAEQGRPNGRKLYGYAREYDPRSGEFVRSVIREDQAAVAREAVRRVAGGETLTALCREFNRRGLRTNTGGPWQAFTLRAMVTNPGYLGKRVRHGVVIGEAEWPAILATGEEVQAFYACVQRLGDPGRTTTRPGGVRHLMTGLGTCGVCGGRIAASYRSRTAGPDGERPTRYGCRTSADDGGGFCVSIGKGTLDRYVSDLVVARLSRPDAAELLADGSGRSEESGALLAEAAEKRAILDETADNAASGAISLAMAARIEATLLPEVEALEARAQQLSAGPVLRGLVRSDASALWPGLPVTQQREVISALMDVTLLPSGVDDPEDARRKRGELGLRLRELRKGCGPSGMGVRQLARLAGWTEHKVGNAERAKQTPTAEEVRLWCRLVGAGSRADELAALVPARRARPAERVRITWKHEL</sequence>
<dbReference type="PANTHER" id="PTHR30461:SF23">
    <property type="entry name" value="DNA RECOMBINASE-RELATED"/>
    <property type="match status" value="1"/>
</dbReference>
<dbReference type="Pfam" id="PF07508">
    <property type="entry name" value="Recombinase"/>
    <property type="match status" value="1"/>
</dbReference>
<dbReference type="Pfam" id="PF13560">
    <property type="entry name" value="HTH_31"/>
    <property type="match status" value="1"/>
</dbReference>
<dbReference type="InterPro" id="IPR006119">
    <property type="entry name" value="Resolv_N"/>
</dbReference>
<accession>A0A850C9W4</accession>
<dbReference type="PANTHER" id="PTHR30461">
    <property type="entry name" value="DNA-INVERTASE FROM LAMBDOID PROPHAGE"/>
    <property type="match status" value="1"/>
</dbReference>
<dbReference type="Gene3D" id="3.40.50.1390">
    <property type="entry name" value="Resolvase, N-terminal catalytic domain"/>
    <property type="match status" value="1"/>
</dbReference>
<dbReference type="Gene3D" id="1.10.260.40">
    <property type="entry name" value="lambda repressor-like DNA-binding domains"/>
    <property type="match status" value="1"/>
</dbReference>
<evidence type="ECO:0000259" key="1">
    <source>
        <dbReference type="PROSITE" id="PS51737"/>
    </source>
</evidence>
<dbReference type="Pfam" id="PF00239">
    <property type="entry name" value="Resolvase"/>
    <property type="match status" value="1"/>
</dbReference>
<dbReference type="InterPro" id="IPR011109">
    <property type="entry name" value="DNA_bind_recombinase_dom"/>
</dbReference>
<comment type="caution">
    <text evidence="2">The sequence shown here is derived from an EMBL/GenBank/DDBJ whole genome shotgun (WGS) entry which is preliminary data.</text>
</comment>
<dbReference type="SUPFAM" id="SSF53041">
    <property type="entry name" value="Resolvase-like"/>
    <property type="match status" value="1"/>
</dbReference>
<dbReference type="InterPro" id="IPR010982">
    <property type="entry name" value="Lambda_DNA-bd_dom_sf"/>
</dbReference>
<dbReference type="EMBL" id="JABFXE010000263">
    <property type="protein sequence ID" value="NUQ88046.1"/>
    <property type="molecule type" value="Genomic_DNA"/>
</dbReference>
<name>A0A850C9W4_9ACTN</name>
<protein>
    <submittedName>
        <fullName evidence="2">Recombinase family protein</fullName>
    </submittedName>
</protein>
<dbReference type="InterPro" id="IPR036162">
    <property type="entry name" value="Resolvase-like_N_sf"/>
</dbReference>